<proteinExistence type="predicted"/>
<reference evidence="1 2" key="1">
    <citation type="submission" date="2018-08" db="EMBL/GenBank/DDBJ databases">
        <title>Salinimonas sediminis sp. nov., a piezophilic bacterium isolated from a deep-sea sediment sample from the New Britain Trench.</title>
        <authorList>
            <person name="Cao J."/>
        </authorList>
    </citation>
    <scope>NUCLEOTIDE SEQUENCE [LARGE SCALE GENOMIC DNA]</scope>
    <source>
        <strain evidence="1 2">N102</strain>
    </source>
</reference>
<evidence type="ECO:0000313" key="2">
    <source>
        <dbReference type="Proteomes" id="UP000262073"/>
    </source>
</evidence>
<gene>
    <name evidence="1" type="ORF">D0Y50_04880</name>
</gene>
<sequence>MIEKGSPIDMEEFSALFAEGLQWANLAVTIEEIADDNKRLVKKLAKFERRSILTLLAGLLTLPELQSNGIRVEILVALALAYCKGKKKAEINDITGLFNKIGKSRSASGEDPAEDVFVSYISDKQGGYRILEGVWEGTGFYTQRMLDVVETMPEEQDFLALKKCTRAVLRLSDLVCEKSQLKRYQIGSIRTKRNISAKDLPSKRILTKHVTIKFAELKEKGIELSDISPFFFRNEMLEKFIKQEVGGSLLDRNPIIKLSDEELLVLLPSSLSVALRNYLIEFVFSKQLESSFDSNLAAVYSELIADTPLLGGPINAPVQWRPCGDDKIANFVHKVDQGLYASFHFFLPSIRRHSEGGFKDIFEDKGELSDRLQLEVDGVIRQVSEDLDFEKGLVFIVGCGWGKGYSTKAIEVKHPKWRLQGLSAADMVRLSALDGVSPTYVWQIQDSLELLENQGVRVANVNGLLNLVGWIREHGGHLVPHNQLPQQKISLDNPLMMQIPSYMMRDVRANSDKGYDRHSVIDNTGYWHDVMHKSSAPLFPSKSLNKLYVSKSTLKSQTLSSVYEGSNTLWLSTHFPNTKGGDLSYRLWDMTHEWLHRVGEVVDGICSGRSVNTVAKINVYFEDEDMPVHQTEKPKKEILSSLILLTEPRIDNSCDLYLRKGFLNGAKWAENVLERIVVANLTRGFLNLLEIKKSDQELEDITDAIVKNEHARSFHIFNAQGFLDYVRGYLPKHVVKFNELDDGIAKLGLGWQALGESSSGKIIGKDECCDFLRKVVDSLIDDICIGLRRFERKSTLTKLVLNVEKASAEEEHWKRTSAAVLGLHGTNEQTLNAFTNEYSQYAGAAIASRVLIEMALCISPENSQSLMSSYELTKLLVKASLVVRYGGLSDAIFFNTLPPELHVSALGDILFKDDFGDIVVQPMLRRHSGESFVKAAPHQKRNYEEPTFHVSTKEAIGDEFWDIWQQEMGFNIDQARAIIQELEDHFIRQKQVVASIRESEFYSIVCSKGMPREVATSFLEQFVLRTRRRWDKVPNKFDLEDIFPWKFGRRLSFVLRPILALDELV</sequence>
<dbReference type="OrthoDB" id="7591888at2"/>
<keyword evidence="2" id="KW-1185">Reference proteome</keyword>
<dbReference type="RefSeq" id="WP_117315790.1">
    <property type="nucleotide sequence ID" value="NZ_CP031769.1"/>
</dbReference>
<name>A0A346NJR4_9ALTE</name>
<dbReference type="KEGG" id="salm:D0Y50_04880"/>
<evidence type="ECO:0000313" key="1">
    <source>
        <dbReference type="EMBL" id="AXR05771.1"/>
    </source>
</evidence>
<organism evidence="1 2">
    <name type="scientific">Salinimonas sediminis</name>
    <dbReference type="NCBI Taxonomy" id="2303538"/>
    <lineage>
        <taxon>Bacteria</taxon>
        <taxon>Pseudomonadati</taxon>
        <taxon>Pseudomonadota</taxon>
        <taxon>Gammaproteobacteria</taxon>
        <taxon>Alteromonadales</taxon>
        <taxon>Alteromonadaceae</taxon>
        <taxon>Alteromonas/Salinimonas group</taxon>
        <taxon>Salinimonas</taxon>
    </lineage>
</organism>
<protein>
    <submittedName>
        <fullName evidence="1">Uncharacterized protein</fullName>
    </submittedName>
</protein>
<dbReference type="AlphaFoldDB" id="A0A346NJR4"/>
<dbReference type="EMBL" id="CP031769">
    <property type="protein sequence ID" value="AXR05771.1"/>
    <property type="molecule type" value="Genomic_DNA"/>
</dbReference>
<dbReference type="Proteomes" id="UP000262073">
    <property type="component" value="Chromosome"/>
</dbReference>
<accession>A0A346NJR4</accession>